<name>A0A1F6DNM9_9BACT</name>
<comment type="caution">
    <text evidence="1">The sequence shown here is derived from an EMBL/GenBank/DDBJ whole genome shotgun (WGS) entry which is preliminary data.</text>
</comment>
<gene>
    <name evidence="1" type="ORF">A3C19_02070</name>
</gene>
<accession>A0A1F6DNM9</accession>
<evidence type="ECO:0000313" key="2">
    <source>
        <dbReference type="Proteomes" id="UP000178532"/>
    </source>
</evidence>
<proteinExistence type="predicted"/>
<protein>
    <submittedName>
        <fullName evidence="1">Uncharacterized protein</fullName>
    </submittedName>
</protein>
<reference evidence="1 2" key="1">
    <citation type="journal article" date="2016" name="Nat. Commun.">
        <title>Thousands of microbial genomes shed light on interconnected biogeochemical processes in an aquifer system.</title>
        <authorList>
            <person name="Anantharaman K."/>
            <person name="Brown C.T."/>
            <person name="Hug L.A."/>
            <person name="Sharon I."/>
            <person name="Castelle C.J."/>
            <person name="Probst A.J."/>
            <person name="Thomas B.C."/>
            <person name="Singh A."/>
            <person name="Wilkins M.J."/>
            <person name="Karaoz U."/>
            <person name="Brodie E.L."/>
            <person name="Williams K.H."/>
            <person name="Hubbard S.S."/>
            <person name="Banfield J.F."/>
        </authorList>
    </citation>
    <scope>NUCLEOTIDE SEQUENCE [LARGE SCALE GENOMIC DNA]</scope>
</reference>
<evidence type="ECO:0000313" key="1">
    <source>
        <dbReference type="EMBL" id="OGG62890.1"/>
    </source>
</evidence>
<dbReference type="Proteomes" id="UP000178532">
    <property type="component" value="Unassembled WGS sequence"/>
</dbReference>
<dbReference type="AlphaFoldDB" id="A0A1F6DNM9"/>
<sequence>MMSSVKDVTKRVQSIEVGIAIFGATKGGLARYRRLVHALGDAILAETGLKRGTTPSPGTVLGPKAEKKFEVLKDYVSKYDL</sequence>
<organism evidence="1 2">
    <name type="scientific">Candidatus Kaiserbacteria bacterium RIFCSPHIGHO2_02_FULL_54_22</name>
    <dbReference type="NCBI Taxonomy" id="1798495"/>
    <lineage>
        <taxon>Bacteria</taxon>
        <taxon>Candidatus Kaiseribacteriota</taxon>
    </lineage>
</organism>
<dbReference type="EMBL" id="MFLI01000001">
    <property type="protein sequence ID" value="OGG62890.1"/>
    <property type="molecule type" value="Genomic_DNA"/>
</dbReference>
<dbReference type="STRING" id="1798495.A3C19_02070"/>